<evidence type="ECO:0000313" key="2">
    <source>
        <dbReference type="EMBL" id="RAW25547.1"/>
    </source>
</evidence>
<protein>
    <submittedName>
        <fullName evidence="2">Uncharacterized protein</fullName>
    </submittedName>
</protein>
<feature type="region of interest" description="Disordered" evidence="1">
    <location>
        <begin position="1"/>
        <end position="117"/>
    </location>
</feature>
<dbReference type="VEuPathDB" id="FungiDB:PC110_g18037"/>
<dbReference type="Proteomes" id="UP000251314">
    <property type="component" value="Unassembled WGS sequence"/>
</dbReference>
<keyword evidence="3" id="KW-1185">Reference proteome</keyword>
<gene>
    <name evidence="2" type="ORF">PC110_g18037</name>
</gene>
<comment type="caution">
    <text evidence="2">The sequence shown here is derived from an EMBL/GenBank/DDBJ whole genome shotgun (WGS) entry which is preliminary data.</text>
</comment>
<evidence type="ECO:0000313" key="3">
    <source>
        <dbReference type="Proteomes" id="UP000251314"/>
    </source>
</evidence>
<name>A0A329RLI2_9STRA</name>
<evidence type="ECO:0000256" key="1">
    <source>
        <dbReference type="SAM" id="MobiDB-lite"/>
    </source>
</evidence>
<sequence>MRLRPRVLSSTKTSCYCGDDASGVDPRASCRVTYLDPASSSGPPQPTVRKSPAKQPRKPQRPEAKGKRRRSCDDPDSDEVNAPVPSAQVTSETGNTAQPPAVLGYQAQDEGSGDSTVQTTLSGYIGVKRRRDVKMDLARNYRGQIRDHRRHHLIDRRFRTLGEHGLQRSLGDEC</sequence>
<accession>A0A329RLI2</accession>
<reference evidence="2 3" key="1">
    <citation type="submission" date="2018-01" db="EMBL/GenBank/DDBJ databases">
        <title>Draft genome of the strawberry crown rot pathogen Phytophthora cactorum.</title>
        <authorList>
            <person name="Armitage A.D."/>
            <person name="Lysoe E."/>
            <person name="Nellist C.F."/>
            <person name="Harrison R.J."/>
            <person name="Brurberg M.B."/>
        </authorList>
    </citation>
    <scope>NUCLEOTIDE SEQUENCE [LARGE SCALE GENOMIC DNA]</scope>
    <source>
        <strain evidence="2 3">10300</strain>
    </source>
</reference>
<dbReference type="EMBL" id="MJFZ01000738">
    <property type="protein sequence ID" value="RAW25547.1"/>
    <property type="molecule type" value="Genomic_DNA"/>
</dbReference>
<feature type="compositionally biased region" description="Polar residues" evidence="1">
    <location>
        <begin position="87"/>
        <end position="98"/>
    </location>
</feature>
<proteinExistence type="predicted"/>
<organism evidence="2 3">
    <name type="scientific">Phytophthora cactorum</name>
    <dbReference type="NCBI Taxonomy" id="29920"/>
    <lineage>
        <taxon>Eukaryota</taxon>
        <taxon>Sar</taxon>
        <taxon>Stramenopiles</taxon>
        <taxon>Oomycota</taxon>
        <taxon>Peronosporomycetes</taxon>
        <taxon>Peronosporales</taxon>
        <taxon>Peronosporaceae</taxon>
        <taxon>Phytophthora</taxon>
    </lineage>
</organism>
<dbReference type="AlphaFoldDB" id="A0A329RLI2"/>